<evidence type="ECO:0000313" key="9">
    <source>
        <dbReference type="Proteomes" id="UP000626092"/>
    </source>
</evidence>
<feature type="domain" description="Gnk2-homologous" evidence="7">
    <location>
        <begin position="26"/>
        <end position="129"/>
    </location>
</feature>
<protein>
    <recommendedName>
        <fullName evidence="7">Gnk2-homologous domain-containing protein</fullName>
    </recommendedName>
</protein>
<evidence type="ECO:0000256" key="2">
    <source>
        <dbReference type="ARBA" id="ARBA00022525"/>
    </source>
</evidence>
<evidence type="ECO:0000256" key="5">
    <source>
        <dbReference type="ARBA" id="ARBA00038515"/>
    </source>
</evidence>
<evidence type="ECO:0000256" key="4">
    <source>
        <dbReference type="ARBA" id="ARBA00022737"/>
    </source>
</evidence>
<dbReference type="OrthoDB" id="688481at2759"/>
<dbReference type="PANTHER" id="PTHR32411:SF43">
    <property type="entry name" value="CYSTEINE-RICH REPEAT SECRETORY PROTEIN 38"/>
    <property type="match status" value="1"/>
</dbReference>
<sequence>MSSSRLLSALYLLSLSLLLQLALGANLVTYTCYGSGNFTPNGPYNQNLNNLLGILDYNTPLSGFAFSSLGQSQNIQSYGLALCRGDINTTACRACVDEATTKIQNLCQFKNEAAIWYDVCQVKYSNVNFLGVVSTGQWELLWNTANASNPDYFNGKVIELFSQLKGEALYSPKLYAAGTLEIGYSTTIYALVQCTRDLSGDNCAKCIDVAVKIIEQDAYGKVGANFLGESCDVHYEIYPWF</sequence>
<feature type="domain" description="Gnk2-homologous" evidence="7">
    <location>
        <begin position="135"/>
        <end position="240"/>
    </location>
</feature>
<evidence type="ECO:0000256" key="6">
    <source>
        <dbReference type="SAM" id="SignalP"/>
    </source>
</evidence>
<dbReference type="InterPro" id="IPR038408">
    <property type="entry name" value="GNK2_sf"/>
</dbReference>
<dbReference type="InterPro" id="IPR050581">
    <property type="entry name" value="CRR_secretory_protein"/>
</dbReference>
<dbReference type="Gene3D" id="3.30.430.20">
    <property type="entry name" value="Gnk2 domain, C-X8-C-X2-C motif"/>
    <property type="match status" value="2"/>
</dbReference>
<evidence type="ECO:0000259" key="7">
    <source>
        <dbReference type="PROSITE" id="PS51473"/>
    </source>
</evidence>
<name>A0A834GU61_RHOSS</name>
<gene>
    <name evidence="8" type="ORF">RHSIM_Rhsim06G0155300</name>
</gene>
<dbReference type="InterPro" id="IPR002902">
    <property type="entry name" value="GNK2"/>
</dbReference>
<organism evidence="8 9">
    <name type="scientific">Rhododendron simsii</name>
    <name type="common">Sims's rhododendron</name>
    <dbReference type="NCBI Taxonomy" id="118357"/>
    <lineage>
        <taxon>Eukaryota</taxon>
        <taxon>Viridiplantae</taxon>
        <taxon>Streptophyta</taxon>
        <taxon>Embryophyta</taxon>
        <taxon>Tracheophyta</taxon>
        <taxon>Spermatophyta</taxon>
        <taxon>Magnoliopsida</taxon>
        <taxon>eudicotyledons</taxon>
        <taxon>Gunneridae</taxon>
        <taxon>Pentapetalae</taxon>
        <taxon>asterids</taxon>
        <taxon>Ericales</taxon>
        <taxon>Ericaceae</taxon>
        <taxon>Ericoideae</taxon>
        <taxon>Rhodoreae</taxon>
        <taxon>Rhododendron</taxon>
    </lineage>
</organism>
<comment type="caution">
    <text evidence="8">The sequence shown here is derived from an EMBL/GenBank/DDBJ whole genome shotgun (WGS) entry which is preliminary data.</text>
</comment>
<dbReference type="Pfam" id="PF01657">
    <property type="entry name" value="Stress-antifung"/>
    <property type="match status" value="2"/>
</dbReference>
<keyword evidence="9" id="KW-1185">Reference proteome</keyword>
<dbReference type="GO" id="GO:0005576">
    <property type="term" value="C:extracellular region"/>
    <property type="evidence" value="ECO:0007669"/>
    <property type="project" value="UniProtKB-SubCell"/>
</dbReference>
<keyword evidence="3 6" id="KW-0732">Signal</keyword>
<comment type="similarity">
    <text evidence="5">Belongs to the cysteine-rich repeat secretory protein family.</text>
</comment>
<dbReference type="AlphaFoldDB" id="A0A834GU61"/>
<comment type="subcellular location">
    <subcellularLocation>
        <location evidence="1">Secreted</location>
    </subcellularLocation>
</comment>
<dbReference type="PROSITE" id="PS51473">
    <property type="entry name" value="GNK2"/>
    <property type="match status" value="2"/>
</dbReference>
<dbReference type="CDD" id="cd23509">
    <property type="entry name" value="Gnk2-like"/>
    <property type="match status" value="2"/>
</dbReference>
<evidence type="ECO:0000313" key="8">
    <source>
        <dbReference type="EMBL" id="KAF7141066.1"/>
    </source>
</evidence>
<accession>A0A834GU61</accession>
<reference evidence="8" key="1">
    <citation type="submission" date="2019-11" db="EMBL/GenBank/DDBJ databases">
        <authorList>
            <person name="Liu Y."/>
            <person name="Hou J."/>
            <person name="Li T.-Q."/>
            <person name="Guan C.-H."/>
            <person name="Wu X."/>
            <person name="Wu H.-Z."/>
            <person name="Ling F."/>
            <person name="Zhang R."/>
            <person name="Shi X.-G."/>
            <person name="Ren J.-P."/>
            <person name="Chen E.-F."/>
            <person name="Sun J.-M."/>
        </authorList>
    </citation>
    <scope>NUCLEOTIDE SEQUENCE</scope>
    <source>
        <strain evidence="8">Adult_tree_wgs_1</strain>
        <tissue evidence="8">Leaves</tissue>
    </source>
</reference>
<evidence type="ECO:0000256" key="3">
    <source>
        <dbReference type="ARBA" id="ARBA00022729"/>
    </source>
</evidence>
<keyword evidence="2" id="KW-0964">Secreted</keyword>
<evidence type="ECO:0000256" key="1">
    <source>
        <dbReference type="ARBA" id="ARBA00004613"/>
    </source>
</evidence>
<dbReference type="Proteomes" id="UP000626092">
    <property type="component" value="Unassembled WGS sequence"/>
</dbReference>
<proteinExistence type="inferred from homology"/>
<dbReference type="EMBL" id="WJXA01000006">
    <property type="protein sequence ID" value="KAF7141066.1"/>
    <property type="molecule type" value="Genomic_DNA"/>
</dbReference>
<feature type="signal peptide" evidence="6">
    <location>
        <begin position="1"/>
        <end position="24"/>
    </location>
</feature>
<keyword evidence="4" id="KW-0677">Repeat</keyword>
<dbReference type="PANTHER" id="PTHR32411">
    <property type="entry name" value="CYSTEINE-RICH REPEAT SECRETORY PROTEIN 38-RELATED"/>
    <property type="match status" value="1"/>
</dbReference>
<feature type="chain" id="PRO_5033036779" description="Gnk2-homologous domain-containing protein" evidence="6">
    <location>
        <begin position="25"/>
        <end position="241"/>
    </location>
</feature>